<proteinExistence type="predicted"/>
<dbReference type="eggNOG" id="ENOG5033MQG">
    <property type="taxonomic scope" value="Bacteria"/>
</dbReference>
<dbReference type="AlphaFoldDB" id="Q63PV3"/>
<dbReference type="EMBL" id="BX571965">
    <property type="protein sequence ID" value="CAH37282.1"/>
    <property type="molecule type" value="Genomic_DNA"/>
</dbReference>
<evidence type="ECO:0000313" key="2">
    <source>
        <dbReference type="Proteomes" id="UP000000605"/>
    </source>
</evidence>
<evidence type="ECO:0008006" key="3">
    <source>
        <dbReference type="Google" id="ProtNLM"/>
    </source>
</evidence>
<dbReference type="InterPro" id="IPR009003">
    <property type="entry name" value="Peptidase_S1_PA"/>
</dbReference>
<protein>
    <recommendedName>
        <fullName evidence="3">Serine protease</fullName>
    </recommendedName>
</protein>
<dbReference type="SUPFAM" id="SSF50494">
    <property type="entry name" value="Trypsin-like serine proteases"/>
    <property type="match status" value="1"/>
</dbReference>
<organism evidence="1 2">
    <name type="scientific">Burkholderia pseudomallei (strain K96243)</name>
    <dbReference type="NCBI Taxonomy" id="272560"/>
    <lineage>
        <taxon>Bacteria</taxon>
        <taxon>Pseudomonadati</taxon>
        <taxon>Pseudomonadota</taxon>
        <taxon>Betaproteobacteria</taxon>
        <taxon>Burkholderiales</taxon>
        <taxon>Burkholderiaceae</taxon>
        <taxon>Burkholderia</taxon>
        <taxon>pseudomallei group</taxon>
    </lineage>
</organism>
<evidence type="ECO:0000313" key="1">
    <source>
        <dbReference type="EMBL" id="CAH37282.1"/>
    </source>
</evidence>
<dbReference type="Proteomes" id="UP000000605">
    <property type="component" value="Chromosome 1"/>
</dbReference>
<name>Q63PV3_BURPS</name>
<dbReference type="STRING" id="272560.BPSL3269"/>
<gene>
    <name evidence="1" type="ordered locus">BPSL3269</name>
</gene>
<dbReference type="KEGG" id="bps:BPSL3269"/>
<dbReference type="PATRIC" id="fig|272560.51.peg.1954"/>
<reference evidence="1 2" key="1">
    <citation type="journal article" date="2004" name="Proc. Natl. Acad. Sci. U.S.A.">
        <title>Genomic plasticity of the causative agent of melioidosis, Burkholderia pseudomallei.</title>
        <authorList>
            <person name="Holden M.T.G."/>
            <person name="Titball R.W."/>
            <person name="Peacock S.J."/>
            <person name="Cerdeno-Tarraga A.M."/>
            <person name="Atkins T."/>
            <person name="Crossman L.C."/>
            <person name="Pitt T."/>
            <person name="Churcher C."/>
            <person name="Mungall K."/>
            <person name="Bentley S.D."/>
            <person name="Sebaihia M."/>
            <person name="Thomson N.R."/>
            <person name="Bason N."/>
            <person name="Beacham I.R."/>
            <person name="Brooks K."/>
            <person name="Brown K.A."/>
            <person name="Brown N.F."/>
            <person name="Challis G.L."/>
            <person name="Cherevach I."/>
            <person name="Chillingworth T."/>
            <person name="Cronin A."/>
            <person name="Crosset B."/>
            <person name="Davis P."/>
            <person name="DeShazer D."/>
            <person name="Feltwell T."/>
            <person name="Fraser A."/>
            <person name="Hance Z."/>
            <person name="Hauser H."/>
            <person name="Holroyd S."/>
            <person name="Jagels K."/>
            <person name="Keith K.E."/>
            <person name="Maddison M."/>
            <person name="Moule S."/>
            <person name="Price C."/>
            <person name="Quail M.A."/>
            <person name="Rabbinowitsch E."/>
            <person name="Rutherford K."/>
            <person name="Sanders M."/>
            <person name="Simmonds M."/>
            <person name="Songsivilai S."/>
            <person name="Stevens K."/>
            <person name="Tumapa S."/>
            <person name="Vesaratchavest M."/>
            <person name="Whitehead S."/>
            <person name="Yeats C."/>
            <person name="Barrell B.G."/>
            <person name="Oyston P.C.F."/>
            <person name="Parkhill J."/>
        </authorList>
    </citation>
    <scope>NUCLEOTIDE SEQUENCE [LARGE SCALE GENOMIC DNA]</scope>
    <source>
        <strain evidence="1 2">K96243</strain>
    </source>
</reference>
<sequence>MDRDEARALMAGLLGEQLMKFPLRWCKPAFFGIEPAPGEQVEVQNGTASLIVRGEDHFAITCRHVLDGFRAVRAESDRGFFHIGNCAIDPLAQLVIEGQRDLDVAVLWLTPEQAQHIVRDSDGIGESFFRVDQDRPAIIEEGNGVAFAGFPGVLRRHDAPQELNFGSYGCGATPVTAANDARFICQFERAEWVVRAVEAEPATIGGLSGGPAFLIKQSPAGLITYEFAGIIYEYSNDYELLYIVQAAAIFDLMHGGEALPPSER</sequence>
<keyword evidence="2" id="KW-1185">Reference proteome</keyword>
<dbReference type="RefSeq" id="WP_011205284.1">
    <property type="nucleotide sequence ID" value="NC_006350.1"/>
</dbReference>
<accession>Q63PV3</accession>